<organism evidence="1 2">
    <name type="scientific">Taklimakanibacter albus</name>
    <dbReference type="NCBI Taxonomy" id="2800327"/>
    <lineage>
        <taxon>Bacteria</taxon>
        <taxon>Pseudomonadati</taxon>
        <taxon>Pseudomonadota</taxon>
        <taxon>Alphaproteobacteria</taxon>
        <taxon>Hyphomicrobiales</taxon>
        <taxon>Aestuariivirgaceae</taxon>
        <taxon>Taklimakanibacter</taxon>
    </lineage>
</organism>
<keyword evidence="1" id="KW-0282">Flagellum</keyword>
<dbReference type="Proteomes" id="UP000616151">
    <property type="component" value="Unassembled WGS sequence"/>
</dbReference>
<evidence type="ECO:0000313" key="2">
    <source>
        <dbReference type="Proteomes" id="UP000616151"/>
    </source>
</evidence>
<dbReference type="EMBL" id="JAENHL010000008">
    <property type="protein sequence ID" value="MBK1869644.1"/>
    <property type="molecule type" value="Genomic_DNA"/>
</dbReference>
<proteinExistence type="predicted"/>
<name>A0ACC5RAK5_9HYPH</name>
<keyword evidence="1" id="KW-0966">Cell projection</keyword>
<accession>A0ACC5RAK5</accession>
<evidence type="ECO:0000313" key="1">
    <source>
        <dbReference type="EMBL" id="MBK1869644.1"/>
    </source>
</evidence>
<sequence>MKLVAFVCFLALLCVPAPAGAVDLLQAPGTQGGAGRGRDLIPSPPLSGGYARVKDIAVLQNVRDNQLIGYGLVIGLQGTGDSLRNSPFTEQSMRSMLDRLGVNIRGAQLRARNVAAVIVTANLPPFAGKGSRIDITVSSLGDATSLGGGTLVFTPMTGADGRVYAVGQGAIAVSGFSSSGDAENLTQGVPTTGRIANGALVERQTRGQFSDIQDLVLELRNPDFGTAVNVTDAINAYAIQRYGRAVAEERDLRTIVLDKPDRVGAARFIAEIGELPVMPSTTARVVIDERSGTIVIGQDVTISTVAVTHGSLTVRVTEEPTVVQPEPFSRGETAVEPRTTISAHQQDGQLRIVDGADLNTLVEGLNQMGLKPMGIISILQAIKSAGALQAELVVQ</sequence>
<keyword evidence="2" id="KW-1185">Reference proteome</keyword>
<gene>
    <name evidence="1" type="primary">flgI</name>
    <name evidence="1" type="ORF">JHL16_25005</name>
</gene>
<keyword evidence="1" id="KW-0969">Cilium</keyword>
<reference evidence="1" key="1">
    <citation type="submission" date="2021-01" db="EMBL/GenBank/DDBJ databases">
        <authorList>
            <person name="Sun Q."/>
        </authorList>
    </citation>
    <scope>NUCLEOTIDE SEQUENCE</scope>
    <source>
        <strain evidence="1">YIM B02566</strain>
    </source>
</reference>
<protein>
    <submittedName>
        <fullName evidence="1">Flagellar basal body P-ring protein FlgI</fullName>
    </submittedName>
</protein>
<comment type="caution">
    <text evidence="1">The sequence shown here is derived from an EMBL/GenBank/DDBJ whole genome shotgun (WGS) entry which is preliminary data.</text>
</comment>